<dbReference type="RefSeq" id="WP_062132034.1">
    <property type="nucleotide sequence ID" value="NZ_LRBG01000036.1"/>
</dbReference>
<dbReference type="OrthoDB" id="9781985at2"/>
<protein>
    <submittedName>
        <fullName evidence="3">Isochorismatase</fullName>
    </submittedName>
</protein>
<dbReference type="CDD" id="cd00431">
    <property type="entry name" value="cysteine_hydrolases"/>
    <property type="match status" value="1"/>
</dbReference>
<keyword evidence="4" id="KW-1185">Reference proteome</keyword>
<dbReference type="InterPro" id="IPR050272">
    <property type="entry name" value="Isochorismatase-like_hydrls"/>
</dbReference>
<reference evidence="3 4" key="1">
    <citation type="journal article" date="2015" name="Int. J. Syst. Evol. Microbiol.">
        <title>Burkholderia monticola sp. nov., isolated from mountain soil.</title>
        <authorList>
            <person name="Baek I."/>
            <person name="Seo B."/>
            <person name="Lee I."/>
            <person name="Yi H."/>
            <person name="Chun J."/>
        </authorList>
    </citation>
    <scope>NUCLEOTIDE SEQUENCE [LARGE SCALE GENOMIC DNA]</scope>
    <source>
        <strain evidence="3 4">JC2948</strain>
    </source>
</reference>
<dbReference type="SUPFAM" id="SSF52499">
    <property type="entry name" value="Isochorismatase-like hydrolases"/>
    <property type="match status" value="1"/>
</dbReference>
<dbReference type="PANTHER" id="PTHR43540:SF16">
    <property type="entry name" value="ISOCHORISMATASE-LIKE DOMAIN-CONTAINING PROTEIN"/>
    <property type="match status" value="1"/>
</dbReference>
<sequence length="213" mass="23279">MAHQSKSGLTYESESTGLLIVDPYNDFLSEGGKLYELSRSTLEANDVVEHMRQVLAAARAAGLQVFIAPHHRWRDGDLHSHWKTIPPIGAAADKSRVFADGTWGGSFHPGFEPRPGEVVAQEHWLSSGFANTDLDLQLKKHGVRKVIVIGMRANTCIESTVRFAAELGYEVTLVKDAIGSFGHAEMDATLQYNMPSYANAIVSTDEILATLSV</sequence>
<evidence type="ECO:0000256" key="1">
    <source>
        <dbReference type="ARBA" id="ARBA00022801"/>
    </source>
</evidence>
<name>A0A149PHD8_9BURK</name>
<feature type="domain" description="Isochorismatase-like" evidence="2">
    <location>
        <begin position="17"/>
        <end position="197"/>
    </location>
</feature>
<comment type="caution">
    <text evidence="3">The sequence shown here is derived from an EMBL/GenBank/DDBJ whole genome shotgun (WGS) entry which is preliminary data.</text>
</comment>
<evidence type="ECO:0000259" key="2">
    <source>
        <dbReference type="Pfam" id="PF00857"/>
    </source>
</evidence>
<accession>A0A149PHD8</accession>
<evidence type="ECO:0000313" key="3">
    <source>
        <dbReference type="EMBL" id="KXU84481.1"/>
    </source>
</evidence>
<keyword evidence="1" id="KW-0378">Hydrolase</keyword>
<dbReference type="InterPro" id="IPR000868">
    <property type="entry name" value="Isochorismatase-like_dom"/>
</dbReference>
<dbReference type="Pfam" id="PF00857">
    <property type="entry name" value="Isochorismatase"/>
    <property type="match status" value="1"/>
</dbReference>
<dbReference type="GO" id="GO:0016787">
    <property type="term" value="F:hydrolase activity"/>
    <property type="evidence" value="ECO:0007669"/>
    <property type="project" value="UniProtKB-KW"/>
</dbReference>
<dbReference type="Gene3D" id="3.40.50.850">
    <property type="entry name" value="Isochorismatase-like"/>
    <property type="match status" value="1"/>
</dbReference>
<evidence type="ECO:0000313" key="4">
    <source>
        <dbReference type="Proteomes" id="UP000075613"/>
    </source>
</evidence>
<proteinExistence type="predicted"/>
<dbReference type="EMBL" id="LRBG01000036">
    <property type="protein sequence ID" value="KXU84481.1"/>
    <property type="molecule type" value="Genomic_DNA"/>
</dbReference>
<dbReference type="AlphaFoldDB" id="A0A149PHD8"/>
<dbReference type="STRING" id="1399968.CI15_23790"/>
<dbReference type="PANTHER" id="PTHR43540">
    <property type="entry name" value="PEROXYUREIDOACRYLATE/UREIDOACRYLATE AMIDOHYDROLASE-RELATED"/>
    <property type="match status" value="1"/>
</dbReference>
<dbReference type="InterPro" id="IPR036380">
    <property type="entry name" value="Isochorismatase-like_sf"/>
</dbReference>
<gene>
    <name evidence="3" type="ORF">CI15_23790</name>
</gene>
<organism evidence="3 4">
    <name type="scientific">Paraburkholderia monticola</name>
    <dbReference type="NCBI Taxonomy" id="1399968"/>
    <lineage>
        <taxon>Bacteria</taxon>
        <taxon>Pseudomonadati</taxon>
        <taxon>Pseudomonadota</taxon>
        <taxon>Betaproteobacteria</taxon>
        <taxon>Burkholderiales</taxon>
        <taxon>Burkholderiaceae</taxon>
        <taxon>Paraburkholderia</taxon>
    </lineage>
</organism>
<dbReference type="Proteomes" id="UP000075613">
    <property type="component" value="Unassembled WGS sequence"/>
</dbReference>